<dbReference type="SUPFAM" id="SSF81606">
    <property type="entry name" value="PP2C-like"/>
    <property type="match status" value="1"/>
</dbReference>
<gene>
    <name evidence="2" type="ORF">ENO59_01390</name>
</gene>
<evidence type="ECO:0000259" key="1">
    <source>
        <dbReference type="Pfam" id="PF13672"/>
    </source>
</evidence>
<dbReference type="AlphaFoldDB" id="A0A7V2F598"/>
<protein>
    <recommendedName>
        <fullName evidence="1">PPM-type phosphatase domain-containing protein</fullName>
    </recommendedName>
</protein>
<organism evidence="2">
    <name type="scientific">Rhodothermus marinus</name>
    <name type="common">Rhodothermus obamensis</name>
    <dbReference type="NCBI Taxonomy" id="29549"/>
    <lineage>
        <taxon>Bacteria</taxon>
        <taxon>Pseudomonadati</taxon>
        <taxon>Rhodothermota</taxon>
        <taxon>Rhodothermia</taxon>
        <taxon>Rhodothermales</taxon>
        <taxon>Rhodothermaceae</taxon>
        <taxon>Rhodothermus</taxon>
    </lineage>
</organism>
<dbReference type="Pfam" id="PF13672">
    <property type="entry name" value="PP2C_2"/>
    <property type="match status" value="1"/>
</dbReference>
<dbReference type="EMBL" id="DSGB01000002">
    <property type="protein sequence ID" value="HER95166.1"/>
    <property type="molecule type" value="Genomic_DNA"/>
</dbReference>
<dbReference type="InterPro" id="IPR001932">
    <property type="entry name" value="PPM-type_phosphatase-like_dom"/>
</dbReference>
<accession>A0A7V2F598</accession>
<evidence type="ECO:0000313" key="2">
    <source>
        <dbReference type="EMBL" id="HER95166.1"/>
    </source>
</evidence>
<feature type="domain" description="PPM-type phosphatase" evidence="1">
    <location>
        <begin position="19"/>
        <end position="187"/>
    </location>
</feature>
<reference evidence="2" key="1">
    <citation type="journal article" date="2020" name="mSystems">
        <title>Genome- and Community-Level Interaction Insights into Carbon Utilization and Element Cycling Functions of Hydrothermarchaeota in Hydrothermal Sediment.</title>
        <authorList>
            <person name="Zhou Z."/>
            <person name="Liu Y."/>
            <person name="Xu W."/>
            <person name="Pan J."/>
            <person name="Luo Z.H."/>
            <person name="Li M."/>
        </authorList>
    </citation>
    <scope>NUCLEOTIDE SEQUENCE [LARGE SCALE GENOMIC DNA]</scope>
    <source>
        <strain evidence="2">SpSt-143</strain>
    </source>
</reference>
<dbReference type="InterPro" id="IPR036457">
    <property type="entry name" value="PPM-type-like_dom_sf"/>
</dbReference>
<sequence length="230" mass="25416">MFPLVWTFWMPRTEAESSAYEDAFAVRPGWPFAAAVSDGATETAFAGSWARYLAQSFCQELPLTLEDLNTCLPKWRAGWEKNLPIAPLPWYLAAKLDEGACAALLGLGLQANGNWQAVAVGDAVLFHLRQEQLLQAWPLSHPDQFSQRPALISSQANVDAAAVVLKGRWRPGDAFILATDALAAWLLRFDPTLPLRLTSVELAAQLRTARQHRTLRNDDVTAVVIFCLES</sequence>
<comment type="caution">
    <text evidence="2">The sequence shown here is derived from an EMBL/GenBank/DDBJ whole genome shotgun (WGS) entry which is preliminary data.</text>
</comment>
<proteinExistence type="predicted"/>
<name>A0A7V2F598_RHOMR</name>